<evidence type="ECO:0000259" key="4">
    <source>
        <dbReference type="SMART" id="SM00347"/>
    </source>
</evidence>
<evidence type="ECO:0000313" key="6">
    <source>
        <dbReference type="Proteomes" id="UP000051931"/>
    </source>
</evidence>
<dbReference type="STRING" id="1122152.GCA_000425905_00293"/>
<dbReference type="OrthoDB" id="2317885at2"/>
<dbReference type="GO" id="GO:0003677">
    <property type="term" value="F:DNA binding"/>
    <property type="evidence" value="ECO:0007669"/>
    <property type="project" value="UniProtKB-KW"/>
</dbReference>
<name>A0A0R1SAJ5_9LACO</name>
<proteinExistence type="predicted"/>
<dbReference type="EMBL" id="AZFB01000002">
    <property type="protein sequence ID" value="KRL63618.1"/>
    <property type="molecule type" value="Genomic_DNA"/>
</dbReference>
<comment type="caution">
    <text evidence="5">The sequence shown here is derived from an EMBL/GenBank/DDBJ whole genome shotgun (WGS) entry which is preliminary data.</text>
</comment>
<dbReference type="InterPro" id="IPR036388">
    <property type="entry name" value="WH-like_DNA-bd_sf"/>
</dbReference>
<organism evidence="5 6">
    <name type="scientific">Lactobacillus psittaci DSM 15354</name>
    <dbReference type="NCBI Taxonomy" id="1122152"/>
    <lineage>
        <taxon>Bacteria</taxon>
        <taxon>Bacillati</taxon>
        <taxon>Bacillota</taxon>
        <taxon>Bacilli</taxon>
        <taxon>Lactobacillales</taxon>
        <taxon>Lactobacillaceae</taxon>
        <taxon>Lactobacillus</taxon>
    </lineage>
</organism>
<evidence type="ECO:0000313" key="5">
    <source>
        <dbReference type="EMBL" id="KRL63618.1"/>
    </source>
</evidence>
<feature type="domain" description="HTH marR-type" evidence="4">
    <location>
        <begin position="16"/>
        <end position="117"/>
    </location>
</feature>
<keyword evidence="6" id="KW-1185">Reference proteome</keyword>
<dbReference type="SMART" id="SM00347">
    <property type="entry name" value="HTH_MARR"/>
    <property type="match status" value="1"/>
</dbReference>
<dbReference type="Proteomes" id="UP000051931">
    <property type="component" value="Unassembled WGS sequence"/>
</dbReference>
<accession>A0A0R1SAJ5</accession>
<dbReference type="PANTHER" id="PTHR42756:SF1">
    <property type="entry name" value="TRANSCRIPTIONAL REPRESSOR OF EMRAB OPERON"/>
    <property type="match status" value="1"/>
</dbReference>
<dbReference type="SUPFAM" id="SSF46785">
    <property type="entry name" value="Winged helix' DNA-binding domain"/>
    <property type="match status" value="1"/>
</dbReference>
<keyword evidence="1" id="KW-0805">Transcription regulation</keyword>
<dbReference type="eggNOG" id="ENOG5030A72">
    <property type="taxonomic scope" value="Bacteria"/>
</dbReference>
<protein>
    <submittedName>
        <fullName evidence="5">L-fucose operon regulator</fullName>
    </submittedName>
</protein>
<keyword evidence="3" id="KW-0804">Transcription</keyword>
<dbReference type="PANTHER" id="PTHR42756">
    <property type="entry name" value="TRANSCRIPTIONAL REGULATOR, MARR"/>
    <property type="match status" value="1"/>
</dbReference>
<keyword evidence="2" id="KW-0238">DNA-binding</keyword>
<evidence type="ECO:0000256" key="2">
    <source>
        <dbReference type="ARBA" id="ARBA00023125"/>
    </source>
</evidence>
<sequence>MDVLHFNEIAESIKKRILHNCGLNLSQTRLLLYFGQNGNQELTMGKLACNLNISLSTLSRQLQQGRTKTLIQVLRSETDSSKTVKLNEVGIQKYHELIQLLDQIHNELFSSLKEQESKNFQANLQNIVNHLGVSSF</sequence>
<gene>
    <name evidence="5" type="ORF">FC23_GL000527</name>
</gene>
<dbReference type="RefSeq" id="WP_027825588.1">
    <property type="nucleotide sequence ID" value="NZ_AZFB01000002.1"/>
</dbReference>
<dbReference type="GO" id="GO:0003700">
    <property type="term" value="F:DNA-binding transcription factor activity"/>
    <property type="evidence" value="ECO:0007669"/>
    <property type="project" value="InterPro"/>
</dbReference>
<dbReference type="InterPro" id="IPR036390">
    <property type="entry name" value="WH_DNA-bd_sf"/>
</dbReference>
<dbReference type="PATRIC" id="fig|1122152.4.peg.535"/>
<dbReference type="AlphaFoldDB" id="A0A0R1SAJ5"/>
<evidence type="ECO:0000256" key="1">
    <source>
        <dbReference type="ARBA" id="ARBA00023015"/>
    </source>
</evidence>
<dbReference type="InterPro" id="IPR000835">
    <property type="entry name" value="HTH_MarR-typ"/>
</dbReference>
<evidence type="ECO:0000256" key="3">
    <source>
        <dbReference type="ARBA" id="ARBA00023163"/>
    </source>
</evidence>
<reference evidence="5 6" key="1">
    <citation type="journal article" date="2015" name="Genome Announc.">
        <title>Expanding the biotechnology potential of lactobacilli through comparative genomics of 213 strains and associated genera.</title>
        <authorList>
            <person name="Sun Z."/>
            <person name="Harris H.M."/>
            <person name="McCann A."/>
            <person name="Guo C."/>
            <person name="Argimon S."/>
            <person name="Zhang W."/>
            <person name="Yang X."/>
            <person name="Jeffery I.B."/>
            <person name="Cooney J.C."/>
            <person name="Kagawa T.F."/>
            <person name="Liu W."/>
            <person name="Song Y."/>
            <person name="Salvetti E."/>
            <person name="Wrobel A."/>
            <person name="Rasinkangas P."/>
            <person name="Parkhill J."/>
            <person name="Rea M.C."/>
            <person name="O'Sullivan O."/>
            <person name="Ritari J."/>
            <person name="Douillard F.P."/>
            <person name="Paul Ross R."/>
            <person name="Yang R."/>
            <person name="Briner A.E."/>
            <person name="Felis G.E."/>
            <person name="de Vos W.M."/>
            <person name="Barrangou R."/>
            <person name="Klaenhammer T.R."/>
            <person name="Caufield P.W."/>
            <person name="Cui Y."/>
            <person name="Zhang H."/>
            <person name="O'Toole P.W."/>
        </authorList>
    </citation>
    <scope>NUCLEOTIDE SEQUENCE [LARGE SCALE GENOMIC DNA]</scope>
    <source>
        <strain evidence="5 6">DSM 15354</strain>
    </source>
</reference>
<dbReference type="Gene3D" id="1.10.10.10">
    <property type="entry name" value="Winged helix-like DNA-binding domain superfamily/Winged helix DNA-binding domain"/>
    <property type="match status" value="1"/>
</dbReference>